<feature type="domain" description="F5/8 type C" evidence="3">
    <location>
        <begin position="522"/>
        <end position="666"/>
    </location>
</feature>
<reference evidence="4 5" key="1">
    <citation type="submission" date="2024-09" db="EMBL/GenBank/DDBJ databases">
        <authorList>
            <person name="Sun Q."/>
            <person name="Mori K."/>
        </authorList>
    </citation>
    <scope>NUCLEOTIDE SEQUENCE [LARGE SCALE GENOMIC DNA]</scope>
    <source>
        <strain evidence="4 5">JCM 3028</strain>
    </source>
</reference>
<sequence length="666" mass="72101">MRRNVRGAARKAALAAVTTTVVALTSFGVSTPATGDTAAPAGSRTPGTPGTPGPSPTSGTSVTPSAQAEQDKQNKQDRKAEQAKTGAESKAGAAKSAAAWTLLHSENFSSPINTGNAPWVRENYTTPFDTIMDDSGQWYRNDYGPAWTTAFNSFATYRKEFPVGQGGWLTASLSARDWNKDGVIESPPSITTATVGGAPAAVLNVPDHTGGAIFRPTNKLPDQYRVEYKLKTIDFGGKRNGSIEYNGKVNGYSTQGCKTQHPWGEGSRSPGWSGNAAAPYCEWQDVRSGPYGYNGFHFMSIVDFANPAPRNNHFWHYRRKVLMDSFSQHPDRVGSGTGGRVCNSNTNQYYNYRDGNFNTVNMWISGLPNWTPGPGGLAGNSQWFMTSCSGGVAEQQLSSAAELQPELMPDQSYTFAIERDATGYVLEASGNFARVGQKTIRFHRPFIVNNAPIWHYNVKPGEYDGRYNATLVQNDVNGSASWPNQWPADSQYPDYFVIGDLYTNVYEGSASLTDIRLYVPETTQPVTNLALNKPATASNQCAASEGPAKAVNGSWTAGNSDKWCALGANKWLQVDLQSNTQVGRFVVRHSGAGGEKAAWNTRDFDLQVSTNGTTWTNVVSARGNTANVTTHTFTPVSARYVRLNVITPTSDSDTAARVFELEAYSS</sequence>
<comment type="caution">
    <text evidence="4">The sequence shown here is derived from an EMBL/GenBank/DDBJ whole genome shotgun (WGS) entry which is preliminary data.</text>
</comment>
<gene>
    <name evidence="4" type="ORF">ACFFRH_18670</name>
</gene>
<evidence type="ECO:0000256" key="1">
    <source>
        <dbReference type="SAM" id="MobiDB-lite"/>
    </source>
</evidence>
<accession>A0ABV5TEI9</accession>
<evidence type="ECO:0000256" key="2">
    <source>
        <dbReference type="SAM" id="SignalP"/>
    </source>
</evidence>
<feature type="chain" id="PRO_5046004931" evidence="2">
    <location>
        <begin position="24"/>
        <end position="666"/>
    </location>
</feature>
<protein>
    <submittedName>
        <fullName evidence="4">Discoidin domain-containing protein</fullName>
    </submittedName>
</protein>
<name>A0ABV5TEI9_9ACTN</name>
<dbReference type="InterPro" id="IPR008979">
    <property type="entry name" value="Galactose-bd-like_sf"/>
</dbReference>
<keyword evidence="2" id="KW-0732">Signal</keyword>
<evidence type="ECO:0000259" key="3">
    <source>
        <dbReference type="PROSITE" id="PS50022"/>
    </source>
</evidence>
<feature type="signal peptide" evidence="2">
    <location>
        <begin position="1"/>
        <end position="23"/>
    </location>
</feature>
<dbReference type="SUPFAM" id="SSF49785">
    <property type="entry name" value="Galactose-binding domain-like"/>
    <property type="match status" value="1"/>
</dbReference>
<dbReference type="Gene3D" id="2.60.120.260">
    <property type="entry name" value="Galactose-binding domain-like"/>
    <property type="match status" value="1"/>
</dbReference>
<proteinExistence type="predicted"/>
<feature type="region of interest" description="Disordered" evidence="1">
    <location>
        <begin position="29"/>
        <end position="92"/>
    </location>
</feature>
<feature type="compositionally biased region" description="Low complexity" evidence="1">
    <location>
        <begin position="29"/>
        <end position="48"/>
    </location>
</feature>
<organism evidence="4 5">
    <name type="scientific">Streptosporangium vulgare</name>
    <dbReference type="NCBI Taxonomy" id="46190"/>
    <lineage>
        <taxon>Bacteria</taxon>
        <taxon>Bacillati</taxon>
        <taxon>Actinomycetota</taxon>
        <taxon>Actinomycetes</taxon>
        <taxon>Streptosporangiales</taxon>
        <taxon>Streptosporangiaceae</taxon>
        <taxon>Streptosporangium</taxon>
    </lineage>
</organism>
<keyword evidence="5" id="KW-1185">Reference proteome</keyword>
<dbReference type="Pfam" id="PF00754">
    <property type="entry name" value="F5_F8_type_C"/>
    <property type="match status" value="1"/>
</dbReference>
<dbReference type="PROSITE" id="PS50022">
    <property type="entry name" value="FA58C_3"/>
    <property type="match status" value="1"/>
</dbReference>
<dbReference type="InterPro" id="IPR000421">
    <property type="entry name" value="FA58C"/>
</dbReference>
<feature type="compositionally biased region" description="Low complexity" evidence="1">
    <location>
        <begin position="83"/>
        <end position="92"/>
    </location>
</feature>
<dbReference type="Proteomes" id="UP001589610">
    <property type="component" value="Unassembled WGS sequence"/>
</dbReference>
<dbReference type="EMBL" id="JBHMBS010000008">
    <property type="protein sequence ID" value="MFB9677509.1"/>
    <property type="molecule type" value="Genomic_DNA"/>
</dbReference>
<feature type="compositionally biased region" description="Basic and acidic residues" evidence="1">
    <location>
        <begin position="69"/>
        <end position="82"/>
    </location>
</feature>
<dbReference type="RefSeq" id="WP_386158095.1">
    <property type="nucleotide sequence ID" value="NZ_JBHMBS010000008.1"/>
</dbReference>
<evidence type="ECO:0000313" key="5">
    <source>
        <dbReference type="Proteomes" id="UP001589610"/>
    </source>
</evidence>
<evidence type="ECO:0000313" key="4">
    <source>
        <dbReference type="EMBL" id="MFB9677509.1"/>
    </source>
</evidence>
<feature type="compositionally biased region" description="Low complexity" evidence="1">
    <location>
        <begin position="56"/>
        <end position="66"/>
    </location>
</feature>